<dbReference type="EMBL" id="CAJEWN010001345">
    <property type="protein sequence ID" value="CAD2196682.1"/>
    <property type="molecule type" value="Genomic_DNA"/>
</dbReference>
<evidence type="ECO:0000313" key="1">
    <source>
        <dbReference type="EMBL" id="CAD2196682.1"/>
    </source>
</evidence>
<protein>
    <submittedName>
        <fullName evidence="1">Uncharacterized protein</fullName>
    </submittedName>
</protein>
<comment type="caution">
    <text evidence="1">The sequence shown here is derived from an EMBL/GenBank/DDBJ whole genome shotgun (WGS) entry which is preliminary data.</text>
</comment>
<organism evidence="1 2">
    <name type="scientific">Meloidogyne enterolobii</name>
    <name type="common">Root-knot nematode worm</name>
    <name type="synonym">Meloidogyne mayaguensis</name>
    <dbReference type="NCBI Taxonomy" id="390850"/>
    <lineage>
        <taxon>Eukaryota</taxon>
        <taxon>Metazoa</taxon>
        <taxon>Ecdysozoa</taxon>
        <taxon>Nematoda</taxon>
        <taxon>Chromadorea</taxon>
        <taxon>Rhabditida</taxon>
        <taxon>Tylenchina</taxon>
        <taxon>Tylenchomorpha</taxon>
        <taxon>Tylenchoidea</taxon>
        <taxon>Meloidogynidae</taxon>
        <taxon>Meloidogyninae</taxon>
        <taxon>Meloidogyne</taxon>
    </lineage>
</organism>
<name>A0A6V7XBX4_MELEN</name>
<gene>
    <name evidence="1" type="ORF">MENT_LOCUS49865</name>
</gene>
<proteinExistence type="predicted"/>
<sequence length="70" mass="7864">MEYDKKNKDEQIKNLTGELAALKVLVDHVVFLLVVMYVQVLGPVLVLLLLLSMGLVSALWQVQAVLRSEE</sequence>
<accession>A0A6V7XBX4</accession>
<evidence type="ECO:0000313" key="2">
    <source>
        <dbReference type="Proteomes" id="UP000580250"/>
    </source>
</evidence>
<reference evidence="1 2" key="1">
    <citation type="submission" date="2020-08" db="EMBL/GenBank/DDBJ databases">
        <authorList>
            <person name="Koutsovoulos G."/>
            <person name="Danchin GJ E."/>
        </authorList>
    </citation>
    <scope>NUCLEOTIDE SEQUENCE [LARGE SCALE GENOMIC DNA]</scope>
</reference>
<dbReference type="AlphaFoldDB" id="A0A6V7XBX4"/>
<dbReference type="Proteomes" id="UP000580250">
    <property type="component" value="Unassembled WGS sequence"/>
</dbReference>